<name>A0A2G1QQV3_9HYPH</name>
<dbReference type="Gene3D" id="1.10.10.10">
    <property type="entry name" value="Winged helix-like DNA-binding domain superfamily/Winged helix DNA-binding domain"/>
    <property type="match status" value="1"/>
</dbReference>
<keyword evidence="6" id="KW-1185">Reference proteome</keyword>
<organism evidence="5 6">
    <name type="scientific">Zhengella mangrovi</name>
    <dbReference type="NCBI Taxonomy" id="1982044"/>
    <lineage>
        <taxon>Bacteria</taxon>
        <taxon>Pseudomonadati</taxon>
        <taxon>Pseudomonadota</taxon>
        <taxon>Alphaproteobacteria</taxon>
        <taxon>Hyphomicrobiales</taxon>
        <taxon>Notoacmeibacteraceae</taxon>
        <taxon>Zhengella</taxon>
    </lineage>
</organism>
<dbReference type="CDD" id="cd07377">
    <property type="entry name" value="WHTH_GntR"/>
    <property type="match status" value="1"/>
</dbReference>
<dbReference type="OrthoDB" id="9810548at2"/>
<dbReference type="Gene3D" id="1.20.120.530">
    <property type="entry name" value="GntR ligand-binding domain-like"/>
    <property type="match status" value="1"/>
</dbReference>
<proteinExistence type="predicted"/>
<sequence>MGDRENGQIAPISVPKASDILADRLRQIILSGEIEPGESLPPERELVKSSGLSRSSVRDALRVLEVEGLIITKPGRAGGSVVQLPGRESIARSMQLFVMSNAIQLNSLLDCRIAIEPFLAAKAAENHTEEELEEIRRINDEFVATTDNIATYKRLNLEWHLAVARASGNEILTALMEAISQPILDTDGYQQVTTDKARQEAKRAHTAIIKAIAARDPELASRRMAAHVGAYAKVVSKIGTGH</sequence>
<keyword evidence="3" id="KW-0804">Transcription</keyword>
<evidence type="ECO:0000256" key="3">
    <source>
        <dbReference type="ARBA" id="ARBA00023163"/>
    </source>
</evidence>
<accession>A0A2G1QQV3</accession>
<dbReference type="Pfam" id="PF00392">
    <property type="entry name" value="GntR"/>
    <property type="match status" value="1"/>
</dbReference>
<evidence type="ECO:0000256" key="1">
    <source>
        <dbReference type="ARBA" id="ARBA00023015"/>
    </source>
</evidence>
<reference evidence="5 6" key="1">
    <citation type="submission" date="2017-10" db="EMBL/GenBank/DDBJ databases">
        <title>Sedimentibacterium mangrovi gen. nov., sp. nov., a novel member of family Phyllobacteriacea isolated from mangrove sediment.</title>
        <authorList>
            <person name="Liao H."/>
            <person name="Tian Y."/>
        </authorList>
    </citation>
    <scope>NUCLEOTIDE SEQUENCE [LARGE SCALE GENOMIC DNA]</scope>
    <source>
        <strain evidence="5 6">X9-2-2</strain>
    </source>
</reference>
<dbReference type="GO" id="GO:0003700">
    <property type="term" value="F:DNA-binding transcription factor activity"/>
    <property type="evidence" value="ECO:0007669"/>
    <property type="project" value="InterPro"/>
</dbReference>
<dbReference type="AlphaFoldDB" id="A0A2G1QQV3"/>
<dbReference type="InterPro" id="IPR000524">
    <property type="entry name" value="Tscrpt_reg_HTH_GntR"/>
</dbReference>
<dbReference type="SMART" id="SM00345">
    <property type="entry name" value="HTH_GNTR"/>
    <property type="match status" value="1"/>
</dbReference>
<gene>
    <name evidence="5" type="ORF">CSC94_08850</name>
</gene>
<dbReference type="SMART" id="SM00895">
    <property type="entry name" value="FCD"/>
    <property type="match status" value="1"/>
</dbReference>
<dbReference type="InterPro" id="IPR036388">
    <property type="entry name" value="WH-like_DNA-bd_sf"/>
</dbReference>
<dbReference type="Pfam" id="PF07729">
    <property type="entry name" value="FCD"/>
    <property type="match status" value="1"/>
</dbReference>
<dbReference type="InterPro" id="IPR036390">
    <property type="entry name" value="WH_DNA-bd_sf"/>
</dbReference>
<dbReference type="SUPFAM" id="SSF46785">
    <property type="entry name" value="Winged helix' DNA-binding domain"/>
    <property type="match status" value="1"/>
</dbReference>
<evidence type="ECO:0000313" key="5">
    <source>
        <dbReference type="EMBL" id="PHP67834.1"/>
    </source>
</evidence>
<evidence type="ECO:0000259" key="4">
    <source>
        <dbReference type="PROSITE" id="PS50949"/>
    </source>
</evidence>
<keyword evidence="1" id="KW-0805">Transcription regulation</keyword>
<dbReference type="PRINTS" id="PR00035">
    <property type="entry name" value="HTHGNTR"/>
</dbReference>
<evidence type="ECO:0000313" key="6">
    <source>
        <dbReference type="Proteomes" id="UP000221168"/>
    </source>
</evidence>
<dbReference type="InterPro" id="IPR008920">
    <property type="entry name" value="TF_FadR/GntR_C"/>
</dbReference>
<dbReference type="PANTHER" id="PTHR43537">
    <property type="entry name" value="TRANSCRIPTIONAL REGULATOR, GNTR FAMILY"/>
    <property type="match status" value="1"/>
</dbReference>
<evidence type="ECO:0000256" key="2">
    <source>
        <dbReference type="ARBA" id="ARBA00023125"/>
    </source>
</evidence>
<feature type="domain" description="HTH gntR-type" evidence="4">
    <location>
        <begin position="15"/>
        <end position="85"/>
    </location>
</feature>
<dbReference type="Proteomes" id="UP000221168">
    <property type="component" value="Unassembled WGS sequence"/>
</dbReference>
<keyword evidence="2" id="KW-0238">DNA-binding</keyword>
<dbReference type="PANTHER" id="PTHR43537:SF5">
    <property type="entry name" value="UXU OPERON TRANSCRIPTIONAL REGULATOR"/>
    <property type="match status" value="1"/>
</dbReference>
<dbReference type="EMBL" id="PDVP01000003">
    <property type="protein sequence ID" value="PHP67834.1"/>
    <property type="molecule type" value="Genomic_DNA"/>
</dbReference>
<dbReference type="PROSITE" id="PS50949">
    <property type="entry name" value="HTH_GNTR"/>
    <property type="match status" value="1"/>
</dbReference>
<dbReference type="GO" id="GO:0003677">
    <property type="term" value="F:DNA binding"/>
    <property type="evidence" value="ECO:0007669"/>
    <property type="project" value="UniProtKB-KW"/>
</dbReference>
<dbReference type="SUPFAM" id="SSF48008">
    <property type="entry name" value="GntR ligand-binding domain-like"/>
    <property type="match status" value="1"/>
</dbReference>
<dbReference type="InterPro" id="IPR011711">
    <property type="entry name" value="GntR_C"/>
</dbReference>
<comment type="caution">
    <text evidence="5">The sequence shown here is derived from an EMBL/GenBank/DDBJ whole genome shotgun (WGS) entry which is preliminary data.</text>
</comment>
<protein>
    <recommendedName>
        <fullName evidence="4">HTH gntR-type domain-containing protein</fullName>
    </recommendedName>
</protein>